<evidence type="ECO:0008006" key="4">
    <source>
        <dbReference type="Google" id="ProtNLM"/>
    </source>
</evidence>
<dbReference type="SUPFAM" id="SSF51735">
    <property type="entry name" value="NAD(P)-binding Rossmann-fold domains"/>
    <property type="match status" value="1"/>
</dbReference>
<feature type="region of interest" description="Disordered" evidence="1">
    <location>
        <begin position="28"/>
        <end position="54"/>
    </location>
</feature>
<evidence type="ECO:0000313" key="3">
    <source>
        <dbReference type="Proteomes" id="UP001496720"/>
    </source>
</evidence>
<evidence type="ECO:0000256" key="1">
    <source>
        <dbReference type="SAM" id="MobiDB-lite"/>
    </source>
</evidence>
<name>A0ABV1T027_9ACTN</name>
<dbReference type="InterPro" id="IPR036291">
    <property type="entry name" value="NAD(P)-bd_dom_sf"/>
</dbReference>
<protein>
    <recommendedName>
        <fullName evidence="4">NAD(P)-binding domain-containing protein</fullName>
    </recommendedName>
</protein>
<feature type="region of interest" description="Disordered" evidence="1">
    <location>
        <begin position="92"/>
        <end position="112"/>
    </location>
</feature>
<dbReference type="EMBL" id="JBEOZY010000025">
    <property type="protein sequence ID" value="MER6167342.1"/>
    <property type="molecule type" value="Genomic_DNA"/>
</dbReference>
<gene>
    <name evidence="2" type="ORF">ABT188_22780</name>
</gene>
<reference evidence="2 3" key="1">
    <citation type="submission" date="2024-06" db="EMBL/GenBank/DDBJ databases">
        <title>The Natural Products Discovery Center: Release of the First 8490 Sequenced Strains for Exploring Actinobacteria Biosynthetic Diversity.</title>
        <authorList>
            <person name="Kalkreuter E."/>
            <person name="Kautsar S.A."/>
            <person name="Yang D."/>
            <person name="Bader C.D."/>
            <person name="Teijaro C.N."/>
            <person name="Fluegel L."/>
            <person name="Davis C.M."/>
            <person name="Simpson J.R."/>
            <person name="Lauterbach L."/>
            <person name="Steele A.D."/>
            <person name="Gui C."/>
            <person name="Meng S."/>
            <person name="Li G."/>
            <person name="Viehrig K."/>
            <person name="Ye F."/>
            <person name="Su P."/>
            <person name="Kiefer A.F."/>
            <person name="Nichols A."/>
            <person name="Cepeda A.J."/>
            <person name="Yan W."/>
            <person name="Fan B."/>
            <person name="Jiang Y."/>
            <person name="Adhikari A."/>
            <person name="Zheng C.-J."/>
            <person name="Schuster L."/>
            <person name="Cowan T.M."/>
            <person name="Smanski M.J."/>
            <person name="Chevrette M.G."/>
            <person name="De Carvalho L.P.S."/>
            <person name="Shen B."/>
        </authorList>
    </citation>
    <scope>NUCLEOTIDE SEQUENCE [LARGE SCALE GENOMIC DNA]</scope>
    <source>
        <strain evidence="2 3">NPDC001615</strain>
    </source>
</reference>
<dbReference type="Proteomes" id="UP001496720">
    <property type="component" value="Unassembled WGS sequence"/>
</dbReference>
<organism evidence="2 3">
    <name type="scientific">Streptomyces violaceorubidus</name>
    <dbReference type="NCBI Taxonomy" id="284042"/>
    <lineage>
        <taxon>Bacteria</taxon>
        <taxon>Bacillati</taxon>
        <taxon>Actinomycetota</taxon>
        <taxon>Actinomycetes</taxon>
        <taxon>Kitasatosporales</taxon>
        <taxon>Streptomycetaceae</taxon>
        <taxon>Streptomyces</taxon>
    </lineage>
</organism>
<evidence type="ECO:0000313" key="2">
    <source>
        <dbReference type="EMBL" id="MER6167342.1"/>
    </source>
</evidence>
<sequence length="112" mass="11282">MEIAVIGGRGSIGSRIVENLNAAGHRAVPHSLSTGADVAGGEGTDGDSVRLPATPPQQVAANDVAAPVAEVGGPGVIFLDDLARLTPIRRGGDGRTVVEAHPAPTRCTDRLS</sequence>
<dbReference type="RefSeq" id="WP_352148838.1">
    <property type="nucleotide sequence ID" value="NZ_JBEOZY010000025.1"/>
</dbReference>
<proteinExistence type="predicted"/>
<keyword evidence="3" id="KW-1185">Reference proteome</keyword>
<comment type="caution">
    <text evidence="2">The sequence shown here is derived from an EMBL/GenBank/DDBJ whole genome shotgun (WGS) entry which is preliminary data.</text>
</comment>
<accession>A0ABV1T027</accession>